<dbReference type="Gene3D" id="3.30.70.2740">
    <property type="match status" value="1"/>
</dbReference>
<dbReference type="OrthoDB" id="9811557at2"/>
<evidence type="ECO:0000256" key="4">
    <source>
        <dbReference type="ARBA" id="ARBA00022827"/>
    </source>
</evidence>
<dbReference type="InterPro" id="IPR016169">
    <property type="entry name" value="FAD-bd_PCMH_sub2"/>
</dbReference>
<organism evidence="7 8">
    <name type="scientific">Pseudodesulfovibrio senegalensis</name>
    <dbReference type="NCBI Taxonomy" id="1721087"/>
    <lineage>
        <taxon>Bacteria</taxon>
        <taxon>Pseudomonadati</taxon>
        <taxon>Thermodesulfobacteriota</taxon>
        <taxon>Desulfovibrionia</taxon>
        <taxon>Desulfovibrionales</taxon>
        <taxon>Desulfovibrionaceae</taxon>
    </lineage>
</organism>
<dbReference type="InterPro" id="IPR016164">
    <property type="entry name" value="FAD-linked_Oxase-like_C"/>
</dbReference>
<gene>
    <name evidence="7" type="ORF">F8A88_09460</name>
</gene>
<keyword evidence="5" id="KW-0560">Oxidoreductase</keyword>
<dbReference type="EMBL" id="WAIE01000003">
    <property type="protein sequence ID" value="KAB1441804.1"/>
    <property type="molecule type" value="Genomic_DNA"/>
</dbReference>
<dbReference type="PANTHER" id="PTHR42934">
    <property type="entry name" value="GLYCOLATE OXIDASE SUBUNIT GLCD"/>
    <property type="match status" value="1"/>
</dbReference>
<dbReference type="InterPro" id="IPR016166">
    <property type="entry name" value="FAD-bd_PCMH"/>
</dbReference>
<dbReference type="Gene3D" id="1.10.45.10">
    <property type="entry name" value="Vanillyl-alcohol Oxidase, Chain A, domain 4"/>
    <property type="match status" value="1"/>
</dbReference>
<dbReference type="GO" id="GO:0071949">
    <property type="term" value="F:FAD binding"/>
    <property type="evidence" value="ECO:0007669"/>
    <property type="project" value="InterPro"/>
</dbReference>
<accession>A0A6N6N1N1</accession>
<evidence type="ECO:0000256" key="2">
    <source>
        <dbReference type="ARBA" id="ARBA00008000"/>
    </source>
</evidence>
<dbReference type="GO" id="GO:0016491">
    <property type="term" value="F:oxidoreductase activity"/>
    <property type="evidence" value="ECO:0007669"/>
    <property type="project" value="UniProtKB-KW"/>
</dbReference>
<keyword evidence="8" id="KW-1185">Reference proteome</keyword>
<dbReference type="InterPro" id="IPR036318">
    <property type="entry name" value="FAD-bd_PCMH-like_sf"/>
</dbReference>
<evidence type="ECO:0000313" key="7">
    <source>
        <dbReference type="EMBL" id="KAB1441804.1"/>
    </source>
</evidence>
<dbReference type="PROSITE" id="PS51387">
    <property type="entry name" value="FAD_PCMH"/>
    <property type="match status" value="1"/>
</dbReference>
<comment type="caution">
    <text evidence="7">The sequence shown here is derived from an EMBL/GenBank/DDBJ whole genome shotgun (WGS) entry which is preliminary data.</text>
</comment>
<dbReference type="Gene3D" id="3.30.465.10">
    <property type="match status" value="1"/>
</dbReference>
<dbReference type="FunFam" id="1.10.45.10:FF:000001">
    <property type="entry name" value="D-lactate dehydrogenase mitochondrial"/>
    <property type="match status" value="1"/>
</dbReference>
<evidence type="ECO:0000256" key="3">
    <source>
        <dbReference type="ARBA" id="ARBA00022630"/>
    </source>
</evidence>
<evidence type="ECO:0000256" key="5">
    <source>
        <dbReference type="ARBA" id="ARBA00023002"/>
    </source>
</evidence>
<evidence type="ECO:0000259" key="6">
    <source>
        <dbReference type="PROSITE" id="PS51387"/>
    </source>
</evidence>
<dbReference type="InterPro" id="IPR006094">
    <property type="entry name" value="Oxid_FAD_bind_N"/>
</dbReference>
<sequence>MTKKLATAQQRFLTDLFPGDDCLLSPEAMAAFSTDGSRLRSMPLAVVRPGNREQVEELLRWAQSERMPVYTRARGTGTVGNAVPVQPGVVVSMLRMNRILDVDPSDFVAEVEPGAVTADLQAAAAAKGMFYPPDPASSGFSTLGGNVATCAGGLRAVKYGVTRDYVLGLEAVLPGGRVLKTGGRTHKDVVGLDLTRLFAGSAGKLGIMTRLTLKLLPLPETTASLLAGFTTMRAAMDGAAAIFNAGILPAALEFMDSATINALRGAGSSPFSENTQAALLIQTDGSKQAVDLELQRLESALGNVRPESLLTGRGPDEKALWDVRRSISPASFNLRPDKMGEDIAVPRGQVAKAVEAVHEISVRLSLPIMCFGHLGDGNIHVNIMHNASWPEERENAHKAKEEVFALALSLGGTISGEHGTGLTKAAFVDGQLGPSEQDVMNGIKRVFDPHGIMNPGKGW</sequence>
<feature type="domain" description="FAD-binding PCMH-type" evidence="6">
    <location>
        <begin position="39"/>
        <end position="218"/>
    </location>
</feature>
<keyword evidence="3" id="KW-0285">Flavoprotein</keyword>
<dbReference type="RefSeq" id="WP_151150896.1">
    <property type="nucleotide sequence ID" value="NZ_WAIE01000003.1"/>
</dbReference>
<reference evidence="7 8" key="1">
    <citation type="journal article" date="2017" name="Int. J. Syst. Evol. Microbiol.">
        <title>Desulfovibrio senegalensis sp. nov., a mesophilic sulfate reducer isolated from marine sediment.</title>
        <authorList>
            <person name="Thioye A."/>
            <person name="Gam Z.B.A."/>
            <person name="Mbengue M."/>
            <person name="Cayol J.L."/>
            <person name="Joseph-Bartoli M."/>
            <person name="Toure-Kane C."/>
            <person name="Labat M."/>
        </authorList>
    </citation>
    <scope>NUCLEOTIDE SEQUENCE [LARGE SCALE GENOMIC DNA]</scope>
    <source>
        <strain evidence="7 8">DSM 101509</strain>
    </source>
</reference>
<dbReference type="SUPFAM" id="SSF56176">
    <property type="entry name" value="FAD-binding/transporter-associated domain-like"/>
    <property type="match status" value="1"/>
</dbReference>
<dbReference type="SUPFAM" id="SSF55103">
    <property type="entry name" value="FAD-linked oxidases, C-terminal domain"/>
    <property type="match status" value="1"/>
</dbReference>
<dbReference type="InterPro" id="IPR004113">
    <property type="entry name" value="FAD-bd_oxidored_4_C"/>
</dbReference>
<keyword evidence="4" id="KW-0274">FAD</keyword>
<dbReference type="InterPro" id="IPR016171">
    <property type="entry name" value="Vanillyl_alc_oxidase_C-sub2"/>
</dbReference>
<dbReference type="Pfam" id="PF01565">
    <property type="entry name" value="FAD_binding_4"/>
    <property type="match status" value="1"/>
</dbReference>
<comment type="cofactor">
    <cofactor evidence="1">
        <name>FAD</name>
        <dbReference type="ChEBI" id="CHEBI:57692"/>
    </cofactor>
</comment>
<dbReference type="PANTHER" id="PTHR42934:SF3">
    <property type="entry name" value="D-LACTATE DEHYDROGENASE"/>
    <property type="match status" value="1"/>
</dbReference>
<proteinExistence type="inferred from homology"/>
<evidence type="ECO:0000256" key="1">
    <source>
        <dbReference type="ARBA" id="ARBA00001974"/>
    </source>
</evidence>
<dbReference type="FunFam" id="3.30.70.2740:FF:000001">
    <property type="entry name" value="D-lactate dehydrogenase mitochondrial"/>
    <property type="match status" value="1"/>
</dbReference>
<protein>
    <submittedName>
        <fullName evidence="7">FAD-binding protein</fullName>
    </submittedName>
</protein>
<dbReference type="Pfam" id="PF02913">
    <property type="entry name" value="FAD-oxidase_C"/>
    <property type="match status" value="1"/>
</dbReference>
<comment type="similarity">
    <text evidence="2">Belongs to the FAD-binding oxidoreductase/transferase type 4 family.</text>
</comment>
<dbReference type="Proteomes" id="UP000438699">
    <property type="component" value="Unassembled WGS sequence"/>
</dbReference>
<name>A0A6N6N1N1_9BACT</name>
<dbReference type="AlphaFoldDB" id="A0A6N6N1N1"/>
<evidence type="ECO:0000313" key="8">
    <source>
        <dbReference type="Proteomes" id="UP000438699"/>
    </source>
</evidence>
<dbReference type="InterPro" id="IPR051914">
    <property type="entry name" value="FAD-linked_OxidoTrans_Type4"/>
</dbReference>